<evidence type="ECO:0000313" key="1">
    <source>
        <dbReference type="EMBL" id="EKN62897.1"/>
    </source>
</evidence>
<dbReference type="InterPro" id="IPR001343">
    <property type="entry name" value="Hemolysn_Ca-bd"/>
</dbReference>
<dbReference type="STRING" id="1131731.BAZO_20068"/>
<dbReference type="AlphaFoldDB" id="K6CRL1"/>
<dbReference type="InterPro" id="IPR018511">
    <property type="entry name" value="Hemolysin-typ_Ca-bd_CS"/>
</dbReference>
<comment type="caution">
    <text evidence="1">The sequence shown here is derived from an EMBL/GenBank/DDBJ whole genome shotgun (WGS) entry which is preliminary data.</text>
</comment>
<dbReference type="EMBL" id="AJLR01000151">
    <property type="protein sequence ID" value="EKN62897.1"/>
    <property type="molecule type" value="Genomic_DNA"/>
</dbReference>
<evidence type="ECO:0000313" key="2">
    <source>
        <dbReference type="Proteomes" id="UP000006315"/>
    </source>
</evidence>
<accession>K6CRL1</accession>
<name>K6CRL1_SCHAZ</name>
<gene>
    <name evidence="1" type="ORF">BAZO_20068</name>
</gene>
<dbReference type="RefSeq" id="WP_003333254.1">
    <property type="nucleotide sequence ID" value="NZ_AJLR01000151.1"/>
</dbReference>
<dbReference type="Gene3D" id="2.150.10.10">
    <property type="entry name" value="Serralysin-like metalloprotease, C-terminal"/>
    <property type="match status" value="1"/>
</dbReference>
<protein>
    <submittedName>
        <fullName evidence="1">Outer membrane adhesin-like protein</fullName>
    </submittedName>
</protein>
<organism evidence="1 2">
    <name type="scientific">Schinkia azotoformans LMG 9581</name>
    <dbReference type="NCBI Taxonomy" id="1131731"/>
    <lineage>
        <taxon>Bacteria</taxon>
        <taxon>Bacillati</taxon>
        <taxon>Bacillota</taxon>
        <taxon>Bacilli</taxon>
        <taxon>Bacillales</taxon>
        <taxon>Bacillaceae</taxon>
        <taxon>Calidifontibacillus/Schinkia group</taxon>
        <taxon>Schinkia</taxon>
    </lineage>
</organism>
<keyword evidence="2" id="KW-1185">Reference proteome</keyword>
<feature type="non-terminal residue" evidence="1">
    <location>
        <position position="948"/>
    </location>
</feature>
<sequence length="948" mass="103550">MATIQEVIDYVNSWRAQNGIADNIELTPQQELQFAKDLQTKIGDLSFKAPTDGATITPYNGSIGNEPAWRIAQATSQSSGGKLIYISDIEAGKLLNDLDFKEAVVRAVGENGALANNIINGTKENGIRTPYGVGDVLSVNDFVSQQAMKFNAKGNVLTFTAGSTVDSVWTLTELPTLLEMSEVTSIDGIPKEELLHTKNALIKSGLSEQKALNVMREIIAYKSNLNMSSIDIYMGENNKILGVDTSKLTGRDAIMIPEGIQTRMTAGEMMGQLSEAEFRTKYSSVVEIAPKNPEVHNFIKMLDQAGRMPETDFNSAYPTLTEIIQNTKIKEYQNYRGKILKGAGVVGGIMLTIDAINMVSEATKAYKAGDTDRGNKIVRDWTIETMGGFASAAVAMEAVAPYALALGTAGGPLGIAAGITVELVAGVAGWMAGSQIGHIFSELLDRLFGQASGATRRIDPIVLDLDGDGIETVSLQNGIYFDLDNNGFAEKSGWIKSDDGFLVLDRDGNGEINGGRELFGDQTILKNGTVASSGYEALAELDDNKDGKIDNQDGKFADLRIWRDLNQDGLSSERELFGLEQLGIKSLNLAYSNVNIQDSSGNIVSRKGSFEKTDGTLASLGEYLFSRNTLDTIAREWVETPKNMESLPDINGLGSVYSLKQAMVRDSSGELRLIVEAFSSETNVSKRNAMMDNILFKWTNSSNIDPKSRGGNFDARKLAVLEKFNGRSFTGTNGSNPISEAVPILTQAYNELVEKVYCKLLYQTHLSEVFDRVNFNWNYETNEINVNSIEVREIIEKKINSNLVEGLVILGELSRVLKGCDLVDNTEFSNFRHYFEIKGKLFSDVIDTRGENLIFGTDKNDNLLGFNTNDLLAGGAGNDRLEGGYGNDVYLFGRGSDQDTIYDYDSTAGNIDIIRMTEDVAPSDVIVKRNGDHLELRIAGTLDKLTVQ</sequence>
<dbReference type="GO" id="GO:0005509">
    <property type="term" value="F:calcium ion binding"/>
    <property type="evidence" value="ECO:0007669"/>
    <property type="project" value="InterPro"/>
</dbReference>
<dbReference type="SUPFAM" id="SSF51120">
    <property type="entry name" value="beta-Roll"/>
    <property type="match status" value="1"/>
</dbReference>
<proteinExistence type="predicted"/>
<dbReference type="PROSITE" id="PS00330">
    <property type="entry name" value="HEMOLYSIN_CALCIUM"/>
    <property type="match status" value="1"/>
</dbReference>
<dbReference type="InterPro" id="IPR011049">
    <property type="entry name" value="Serralysin-like_metalloprot_C"/>
</dbReference>
<dbReference type="Pfam" id="PF00353">
    <property type="entry name" value="HemolysinCabind"/>
    <property type="match status" value="1"/>
</dbReference>
<dbReference type="Proteomes" id="UP000006315">
    <property type="component" value="Unassembled WGS sequence"/>
</dbReference>
<dbReference type="PANTHER" id="PTHR39431">
    <property type="entry name" value="FRPA/C-RELATED PROTEIN"/>
    <property type="match status" value="1"/>
</dbReference>
<reference evidence="1 2" key="1">
    <citation type="journal article" date="2012" name="Front. Microbiol.">
        <title>Redundancy and modularity in membrane-associated dissimilatory nitrate reduction in Bacillus.</title>
        <authorList>
            <person name="Heylen K."/>
            <person name="Keltjens J."/>
        </authorList>
    </citation>
    <scope>NUCLEOTIDE SEQUENCE [LARGE SCALE GENOMIC DNA]</scope>
    <source>
        <strain evidence="1 2">LMG 9581</strain>
    </source>
</reference>
<dbReference type="PANTHER" id="PTHR39431:SF1">
    <property type="entry name" value="FRPA_C-RELATED PROTEIN"/>
    <property type="match status" value="1"/>
</dbReference>